<dbReference type="Gene3D" id="1.50.10.10">
    <property type="match status" value="1"/>
</dbReference>
<dbReference type="SUPFAM" id="SSF48208">
    <property type="entry name" value="Six-hairpin glycosidases"/>
    <property type="match status" value="1"/>
</dbReference>
<evidence type="ECO:0000313" key="5">
    <source>
        <dbReference type="Proteomes" id="UP000075806"/>
    </source>
</evidence>
<dbReference type="InterPro" id="IPR012341">
    <property type="entry name" value="6hp_glycosidase-like_sf"/>
</dbReference>
<accession>A0A162EE75</accession>
<keyword evidence="5" id="KW-1185">Reference proteome</keyword>
<dbReference type="FunFam" id="1.50.10.10:FF:000028">
    <property type="entry name" value="Alpha-L-fucosidase 2"/>
    <property type="match status" value="1"/>
</dbReference>
<dbReference type="InterPro" id="IPR049053">
    <property type="entry name" value="AFCA-like_C"/>
</dbReference>
<name>A0A162EE75_9BACI</name>
<sequence length="762" mass="87094">MSHLLSYKNEANDWNEALPIGNGRLGGMIYGKVKNEQIQLNEDSVWYGGPRDRNNRDALKYLSDVQNLLNEGKLKEAEDLALLSMSGTPFSQSHYEPLGDLFLQFEDHQHMYSNYKRKLDLESGMVHITYEMNGICYEREIFASYPDQVMIIRLHASKSKSLSFKAFLDRGKGRNFDYLEAVNEHQIMMSGRTGGEKGIAFCSILQAEANNGSVSTVGNRLVVKEADSVTLMLTAATTFRYNEPLEQCLKTLTKAAGYHYEDRMKRHIDDYQSLYNRIQFHLEDKEALNEPLATDERLENVKAGKRDLSLLSTYFHFGRYLLISSSRPNSLPATLQGIWNQHMLPPWDSKYTININTEMNYWPAEACQLGECHQPLFDLIERLNPNGQITAEKMYGCRGFVAHHNTDIWADSAPQDMYMPATIWPLGAAWLCLHIWEHYEYTLDSEFLEKYYYLLKESSLFFVDFLQEDESGNLITSPSVSPENTYILPNGEKGTLCIGPSMDSQIIYSLFTAVIEAGDVLKNDTAYQKELMELRSKLPSPQIGKHGQIMEWLEDYEEAEPGHRHISQLFALHPGNQISPSQTPELAEAAKTTLERRLQFGGGHTGWSRAWIINMWARLEDGEKASENLQQLLAQSTLPNLFDNHPPFQIDGNFGGTAGIIEMLIQSHLNEIHLLPAIPKEWHSGYVKGLRTKGGFEIEMEWKEHRLTKVFIHSLKGNTCHLRYKSKIQVLNSNKPIEVKVNSIETFAFETVENEVYEVKIL</sequence>
<dbReference type="GO" id="GO:0005975">
    <property type="term" value="P:carbohydrate metabolic process"/>
    <property type="evidence" value="ECO:0007669"/>
    <property type="project" value="InterPro"/>
</dbReference>
<evidence type="ECO:0000259" key="1">
    <source>
        <dbReference type="Pfam" id="PF14498"/>
    </source>
</evidence>
<protein>
    <submittedName>
        <fullName evidence="4">Alpha-L-fucosidase</fullName>
    </submittedName>
</protein>
<dbReference type="InterPro" id="IPR054363">
    <property type="entry name" value="GH95_cat"/>
</dbReference>
<dbReference type="InterPro" id="IPR016518">
    <property type="entry name" value="Alpha-L-fucosidase"/>
</dbReference>
<dbReference type="RefSeq" id="WP_061948632.1">
    <property type="nucleotide sequence ID" value="NZ_LTAO01000012.1"/>
</dbReference>
<dbReference type="InterPro" id="IPR008928">
    <property type="entry name" value="6-hairpin_glycosidase_sf"/>
</dbReference>
<dbReference type="Pfam" id="PF21307">
    <property type="entry name" value="Glyco_hydro_95_C"/>
    <property type="match status" value="1"/>
</dbReference>
<feature type="domain" description="Glycosyl hydrolase family 95 N-terminal" evidence="1">
    <location>
        <begin position="5"/>
        <end position="240"/>
    </location>
</feature>
<dbReference type="InterPro" id="IPR027414">
    <property type="entry name" value="GH95_N_dom"/>
</dbReference>
<dbReference type="AlphaFoldDB" id="A0A162EE75"/>
<dbReference type="PIRSF" id="PIRSF007663">
    <property type="entry name" value="UCP007663"/>
    <property type="match status" value="1"/>
</dbReference>
<dbReference type="Proteomes" id="UP000075806">
    <property type="component" value="Unassembled WGS sequence"/>
</dbReference>
<evidence type="ECO:0000313" key="4">
    <source>
        <dbReference type="EMBL" id="KYG32363.1"/>
    </source>
</evidence>
<dbReference type="PANTHER" id="PTHR31084">
    <property type="entry name" value="ALPHA-L-FUCOSIDASE 2"/>
    <property type="match status" value="1"/>
</dbReference>
<dbReference type="GO" id="GO:0004560">
    <property type="term" value="F:alpha-L-fucosidase activity"/>
    <property type="evidence" value="ECO:0007669"/>
    <property type="project" value="InterPro"/>
</dbReference>
<proteinExistence type="predicted"/>
<dbReference type="PANTHER" id="PTHR31084:SF0">
    <property type="entry name" value="ALPHA-L-FUCOSIDASE 2"/>
    <property type="match status" value="1"/>
</dbReference>
<comment type="caution">
    <text evidence="4">The sequence shown here is derived from an EMBL/GenBank/DDBJ whole genome shotgun (WGS) entry which is preliminary data.</text>
</comment>
<feature type="domain" description="Glycosyl hydrolase family 95 catalytic" evidence="3">
    <location>
        <begin position="260"/>
        <end position="664"/>
    </location>
</feature>
<dbReference type="Pfam" id="PF14498">
    <property type="entry name" value="Glyco_hyd_65N_2"/>
    <property type="match status" value="1"/>
</dbReference>
<gene>
    <name evidence="4" type="ORF">AZF04_06270</name>
</gene>
<dbReference type="Pfam" id="PF22124">
    <property type="entry name" value="Glyco_hydro_95_cat"/>
    <property type="match status" value="1"/>
</dbReference>
<feature type="domain" description="Alpha fucosidase A-like C-terminal" evidence="2">
    <location>
        <begin position="666"/>
        <end position="759"/>
    </location>
</feature>
<evidence type="ECO:0000259" key="2">
    <source>
        <dbReference type="Pfam" id="PF21307"/>
    </source>
</evidence>
<dbReference type="STRING" id="519424.AZF04_06270"/>
<dbReference type="OrthoDB" id="9802600at2"/>
<organism evidence="4 5">
    <name type="scientific">Alkalihalobacillus trypoxylicola</name>
    <dbReference type="NCBI Taxonomy" id="519424"/>
    <lineage>
        <taxon>Bacteria</taxon>
        <taxon>Bacillati</taxon>
        <taxon>Bacillota</taxon>
        <taxon>Bacilli</taxon>
        <taxon>Bacillales</taxon>
        <taxon>Bacillaceae</taxon>
        <taxon>Alkalihalobacillus</taxon>
    </lineage>
</organism>
<reference evidence="4" key="1">
    <citation type="submission" date="2016-02" db="EMBL/GenBank/DDBJ databases">
        <title>Genome sequence of Bacillus trypoxylicola KCTC 13244(T).</title>
        <authorList>
            <person name="Jeong H."/>
            <person name="Park S.-H."/>
            <person name="Choi S.-K."/>
        </authorList>
    </citation>
    <scope>NUCLEOTIDE SEQUENCE [LARGE SCALE GENOMIC DNA]</scope>
    <source>
        <strain evidence="4">KCTC 13244</strain>
    </source>
</reference>
<evidence type="ECO:0000259" key="3">
    <source>
        <dbReference type="Pfam" id="PF22124"/>
    </source>
</evidence>
<dbReference type="EMBL" id="LTAO01000012">
    <property type="protein sequence ID" value="KYG32363.1"/>
    <property type="molecule type" value="Genomic_DNA"/>
</dbReference>